<accession>A0A6P1THG7</accession>
<dbReference type="EMBL" id="CP048000">
    <property type="protein sequence ID" value="QHQ59873.1"/>
    <property type="molecule type" value="Genomic_DNA"/>
</dbReference>
<keyword evidence="1 4" id="KW-0378">Hydrolase</keyword>
<keyword evidence="7" id="KW-1185">Reference proteome</keyword>
<dbReference type="GO" id="GO:0016042">
    <property type="term" value="P:lipid catabolic process"/>
    <property type="evidence" value="ECO:0007669"/>
    <property type="project" value="UniProtKB-UniRule"/>
</dbReference>
<dbReference type="PANTHER" id="PTHR14226:SF57">
    <property type="entry name" value="BLR7027 PROTEIN"/>
    <property type="match status" value="1"/>
</dbReference>
<proteinExistence type="predicted"/>
<evidence type="ECO:0000256" key="2">
    <source>
        <dbReference type="ARBA" id="ARBA00022963"/>
    </source>
</evidence>
<feature type="active site" description="Proton acceptor" evidence="4">
    <location>
        <position position="187"/>
    </location>
</feature>
<evidence type="ECO:0000259" key="5">
    <source>
        <dbReference type="PROSITE" id="PS51635"/>
    </source>
</evidence>
<dbReference type="InterPro" id="IPR002641">
    <property type="entry name" value="PNPLA_dom"/>
</dbReference>
<organism evidence="6 7">
    <name type="scientific">Anaerocolumna sedimenticola</name>
    <dbReference type="NCBI Taxonomy" id="2696063"/>
    <lineage>
        <taxon>Bacteria</taxon>
        <taxon>Bacillati</taxon>
        <taxon>Bacillota</taxon>
        <taxon>Clostridia</taxon>
        <taxon>Lachnospirales</taxon>
        <taxon>Lachnospiraceae</taxon>
        <taxon>Anaerocolumna</taxon>
    </lineage>
</organism>
<gene>
    <name evidence="6" type="ORF">Ana3638_02910</name>
</gene>
<evidence type="ECO:0000256" key="3">
    <source>
        <dbReference type="ARBA" id="ARBA00023098"/>
    </source>
</evidence>
<dbReference type="Proteomes" id="UP000464314">
    <property type="component" value="Chromosome"/>
</dbReference>
<protein>
    <submittedName>
        <fullName evidence="6">Patatin-like phospholipase family protein</fullName>
    </submittedName>
</protein>
<dbReference type="RefSeq" id="WP_161836709.1">
    <property type="nucleotide sequence ID" value="NZ_CP048000.1"/>
</dbReference>
<dbReference type="CDD" id="cd07209">
    <property type="entry name" value="Pat_hypo_Ecoli_Z1214_like"/>
    <property type="match status" value="1"/>
</dbReference>
<evidence type="ECO:0000256" key="1">
    <source>
        <dbReference type="ARBA" id="ARBA00022801"/>
    </source>
</evidence>
<feature type="short sequence motif" description="GXSXG" evidence="4">
    <location>
        <begin position="44"/>
        <end position="48"/>
    </location>
</feature>
<evidence type="ECO:0000313" key="7">
    <source>
        <dbReference type="Proteomes" id="UP000464314"/>
    </source>
</evidence>
<dbReference type="GO" id="GO:0016787">
    <property type="term" value="F:hydrolase activity"/>
    <property type="evidence" value="ECO:0007669"/>
    <property type="project" value="UniProtKB-UniRule"/>
</dbReference>
<dbReference type="PANTHER" id="PTHR14226">
    <property type="entry name" value="NEUROPATHY TARGET ESTERASE/SWISS CHEESE D.MELANOGASTER"/>
    <property type="match status" value="1"/>
</dbReference>
<feature type="active site" description="Nucleophile" evidence="4">
    <location>
        <position position="46"/>
    </location>
</feature>
<dbReference type="SUPFAM" id="SSF52151">
    <property type="entry name" value="FabD/lysophospholipase-like"/>
    <property type="match status" value="1"/>
</dbReference>
<sequence length="395" mass="45055">MGNTFDVNKEYGVVLEGGGAKGAYQIGVWKAFLENGLKIKGVSGVSVGALNGALICMGNYEEAESLWKSLTYSSIMDVNDEQMDKLMKRNLKNLSLKELTKDTTRILADGGIDISPLRKLIENWVDAESIKNSDIEFVFGTFLVSKLKEVEITAKEAEKSNLKDYLIASASLPAFRNEKLHGMKYLDGGMFNNVPVDMLINRGYKDIIVVRIYGIGLEKPIKIPKDVTIIQIAPRINLGGILEFNPDKIKRNIDVGYYDGMRCLRSLKGKIYYIDSKYTEEDSIHQFVNINEAAKMAMLEYYKADYTNASINIRKFLETVCPNLAVTLKLNKDWTYHELYISLLELCAKTLRIPKYRIYTEEELISLIRDKYELMTRRGYQFPVFHMLIIKMMTL</sequence>
<feature type="short sequence motif" description="GXGXXG" evidence="4">
    <location>
        <begin position="17"/>
        <end position="22"/>
    </location>
</feature>
<evidence type="ECO:0000313" key="6">
    <source>
        <dbReference type="EMBL" id="QHQ59873.1"/>
    </source>
</evidence>
<evidence type="ECO:0000256" key="4">
    <source>
        <dbReference type="PROSITE-ProRule" id="PRU01161"/>
    </source>
</evidence>
<dbReference type="InterPro" id="IPR016035">
    <property type="entry name" value="Acyl_Trfase/lysoPLipase"/>
</dbReference>
<name>A0A6P1THG7_9FIRM</name>
<keyword evidence="3 4" id="KW-0443">Lipid metabolism</keyword>
<feature type="domain" description="PNPLA" evidence="5">
    <location>
        <begin position="13"/>
        <end position="200"/>
    </location>
</feature>
<feature type="short sequence motif" description="DGA/G" evidence="4">
    <location>
        <begin position="187"/>
        <end position="189"/>
    </location>
</feature>
<dbReference type="Pfam" id="PF01734">
    <property type="entry name" value="Patatin"/>
    <property type="match status" value="1"/>
</dbReference>
<dbReference type="Gene3D" id="3.40.1090.10">
    <property type="entry name" value="Cytosolic phospholipase A2 catalytic domain"/>
    <property type="match status" value="2"/>
</dbReference>
<dbReference type="AlphaFoldDB" id="A0A6P1THG7"/>
<reference evidence="6 7" key="1">
    <citation type="submission" date="2020-01" db="EMBL/GenBank/DDBJ databases">
        <title>Genome analysis of Anaerocolumna sp. CBA3638.</title>
        <authorList>
            <person name="Kim J."/>
            <person name="Roh S.W."/>
        </authorList>
    </citation>
    <scope>NUCLEOTIDE SEQUENCE [LARGE SCALE GENOMIC DNA]</scope>
    <source>
        <strain evidence="6 7">CBA3638</strain>
    </source>
</reference>
<dbReference type="PROSITE" id="PS51635">
    <property type="entry name" value="PNPLA"/>
    <property type="match status" value="1"/>
</dbReference>
<dbReference type="InterPro" id="IPR050301">
    <property type="entry name" value="NTE"/>
</dbReference>
<dbReference type="KEGG" id="anr:Ana3638_02910"/>
<keyword evidence="2 4" id="KW-0442">Lipid degradation</keyword>